<evidence type="ECO:0000256" key="4">
    <source>
        <dbReference type="ARBA" id="ARBA00023159"/>
    </source>
</evidence>
<dbReference type="GO" id="GO:0005634">
    <property type="term" value="C:nucleus"/>
    <property type="evidence" value="ECO:0007669"/>
    <property type="project" value="UniProtKB-SubCell"/>
</dbReference>
<dbReference type="GO" id="GO:0003713">
    <property type="term" value="F:transcription coactivator activity"/>
    <property type="evidence" value="ECO:0007669"/>
    <property type="project" value="TreeGrafter"/>
</dbReference>
<dbReference type="Proteomes" id="UP001295444">
    <property type="component" value="Chromosome 09"/>
</dbReference>
<keyword evidence="6" id="KW-0539">Nucleus</keyword>
<evidence type="ECO:0000313" key="8">
    <source>
        <dbReference type="Proteomes" id="UP001295444"/>
    </source>
</evidence>
<proteinExistence type="inferred from homology"/>
<dbReference type="Gene3D" id="6.10.140.2200">
    <property type="match status" value="1"/>
</dbReference>
<evidence type="ECO:0000256" key="5">
    <source>
        <dbReference type="ARBA" id="ARBA00023163"/>
    </source>
</evidence>
<dbReference type="PANTHER" id="PTHR17045">
    <property type="entry name" value="MELANOCYTE SPECIFIC GENE RELATED CITED"/>
    <property type="match status" value="1"/>
</dbReference>
<organism evidence="7 8">
    <name type="scientific">Pelobates cultripes</name>
    <name type="common">Western spadefoot toad</name>
    <dbReference type="NCBI Taxonomy" id="61616"/>
    <lineage>
        <taxon>Eukaryota</taxon>
        <taxon>Metazoa</taxon>
        <taxon>Chordata</taxon>
        <taxon>Craniata</taxon>
        <taxon>Vertebrata</taxon>
        <taxon>Euteleostomi</taxon>
        <taxon>Amphibia</taxon>
        <taxon>Batrachia</taxon>
        <taxon>Anura</taxon>
        <taxon>Pelobatoidea</taxon>
        <taxon>Pelobatidae</taxon>
        <taxon>Pelobates</taxon>
    </lineage>
</organism>
<evidence type="ECO:0000256" key="1">
    <source>
        <dbReference type="ARBA" id="ARBA00004123"/>
    </source>
</evidence>
<reference evidence="7" key="1">
    <citation type="submission" date="2022-03" db="EMBL/GenBank/DDBJ databases">
        <authorList>
            <person name="Alioto T."/>
            <person name="Alioto T."/>
            <person name="Gomez Garrido J."/>
        </authorList>
    </citation>
    <scope>NUCLEOTIDE SEQUENCE</scope>
</reference>
<evidence type="ECO:0000313" key="7">
    <source>
        <dbReference type="EMBL" id="CAH2315706.1"/>
    </source>
</evidence>
<protein>
    <submittedName>
        <fullName evidence="7">Cbp p300-interacting transactivator 1</fullName>
    </submittedName>
</protein>
<name>A0AAD1SZW1_PELCU</name>
<evidence type="ECO:0000256" key="3">
    <source>
        <dbReference type="ARBA" id="ARBA00023015"/>
    </source>
</evidence>
<accession>A0AAD1SZW1</accession>
<comment type="similarity">
    <text evidence="2">Belongs to the CITED family.</text>
</comment>
<gene>
    <name evidence="7" type="ORF">PECUL_23A053759</name>
</gene>
<keyword evidence="8" id="KW-1185">Reference proteome</keyword>
<dbReference type="InterPro" id="IPR007576">
    <property type="entry name" value="CITED"/>
</dbReference>
<keyword evidence="5" id="KW-0804">Transcription</keyword>
<comment type="subcellular location">
    <subcellularLocation>
        <location evidence="1">Nucleus</location>
    </subcellularLocation>
</comment>
<evidence type="ECO:0000256" key="2">
    <source>
        <dbReference type="ARBA" id="ARBA00006967"/>
    </source>
</evidence>
<dbReference type="Pfam" id="PF04487">
    <property type="entry name" value="CITED"/>
    <property type="match status" value="1"/>
</dbReference>
<evidence type="ECO:0000256" key="6">
    <source>
        <dbReference type="ARBA" id="ARBA00023242"/>
    </source>
</evidence>
<sequence length="138" mass="15105">MKDRETVIISQYTTTTMNDKKASSSHLPGVGVMGSSAVVAPKQTTFAISTPQHLLASMQLQRLNSQYQGAEDIQSWTLSGHGSLANASGLFDLDLVDEEVLMSLVLELGLDRVNELPELWLGQNEFEFAPELLLSPEK</sequence>
<dbReference type="EMBL" id="OW240920">
    <property type="protein sequence ID" value="CAH2315706.1"/>
    <property type="molecule type" value="Genomic_DNA"/>
</dbReference>
<keyword evidence="4" id="KW-0010">Activator</keyword>
<dbReference type="AlphaFoldDB" id="A0AAD1SZW1"/>
<dbReference type="PANTHER" id="PTHR17045:SF6">
    <property type="entry name" value="CBP_P300-INTERACTING TRANSACTIVATOR 1"/>
    <property type="match status" value="1"/>
</dbReference>
<keyword evidence="3" id="KW-0805">Transcription regulation</keyword>